<dbReference type="AlphaFoldDB" id="A0A1I7BFW8"/>
<dbReference type="Pfam" id="PF04267">
    <property type="entry name" value="SoxD"/>
    <property type="match status" value="1"/>
</dbReference>
<sequence>MLRIPCPYCGTTRDEEEFTFSGPFDRTRPADPQQLSDEDWADYLFTRDNVRGPALERWRHTFGCRRWFGVERDTASHTITRVLPIARASVQDRTLQGGIHEAA</sequence>
<dbReference type="RefSeq" id="WP_093634024.1">
    <property type="nucleotide sequence ID" value="NZ_FPBH01000004.1"/>
</dbReference>
<dbReference type="InterPro" id="IPR006279">
    <property type="entry name" value="SoxD"/>
</dbReference>
<dbReference type="Proteomes" id="UP000198844">
    <property type="component" value="Unassembled WGS sequence"/>
</dbReference>
<protein>
    <submittedName>
        <fullName evidence="1">Sarcosine oxidase subunit delta</fullName>
    </submittedName>
</protein>
<dbReference type="EMBL" id="FPBH01000004">
    <property type="protein sequence ID" value="SFT86096.1"/>
    <property type="molecule type" value="Genomic_DNA"/>
</dbReference>
<evidence type="ECO:0000313" key="2">
    <source>
        <dbReference type="Proteomes" id="UP000198844"/>
    </source>
</evidence>
<reference evidence="1 2" key="1">
    <citation type="submission" date="2016-10" db="EMBL/GenBank/DDBJ databases">
        <authorList>
            <person name="de Groot N.N."/>
        </authorList>
    </citation>
    <scope>NUCLEOTIDE SEQUENCE [LARGE SCALE GENOMIC DNA]</scope>
    <source>
        <strain evidence="1 2">LMG 27731</strain>
    </source>
</reference>
<evidence type="ECO:0000313" key="1">
    <source>
        <dbReference type="EMBL" id="SFT86096.1"/>
    </source>
</evidence>
<gene>
    <name evidence="1" type="ORF">SAMN05192563_1004451</name>
</gene>
<organism evidence="1 2">
    <name type="scientific">Paraburkholderia aspalathi</name>
    <dbReference type="NCBI Taxonomy" id="1324617"/>
    <lineage>
        <taxon>Bacteria</taxon>
        <taxon>Pseudomonadati</taxon>
        <taxon>Pseudomonadota</taxon>
        <taxon>Betaproteobacteria</taxon>
        <taxon>Burkholderiales</taxon>
        <taxon>Burkholderiaceae</taxon>
        <taxon>Paraburkholderia</taxon>
    </lineage>
</organism>
<dbReference type="Gene3D" id="3.30.2270.10">
    <property type="entry name" value="Folate-binding superfamily"/>
    <property type="match status" value="1"/>
</dbReference>
<dbReference type="GO" id="GO:0046653">
    <property type="term" value="P:tetrahydrofolate metabolic process"/>
    <property type="evidence" value="ECO:0007669"/>
    <property type="project" value="InterPro"/>
</dbReference>
<dbReference type="GO" id="GO:0008115">
    <property type="term" value="F:sarcosine oxidase activity"/>
    <property type="evidence" value="ECO:0007669"/>
    <property type="project" value="InterPro"/>
</dbReference>
<name>A0A1I7BFW8_9BURK</name>
<dbReference type="OrthoDB" id="7159274at2"/>
<proteinExistence type="predicted"/>
<accession>A0A1I7BFW8</accession>
<dbReference type="InterPro" id="IPR038561">
    <property type="entry name" value="SoxD_sf"/>
</dbReference>